<reference evidence="1" key="2">
    <citation type="journal article" date="2015" name="Fish Shellfish Immunol.">
        <title>Early steps in the European eel (Anguilla anguilla)-Vibrio vulnificus interaction in the gills: Role of the RtxA13 toxin.</title>
        <authorList>
            <person name="Callol A."/>
            <person name="Pajuelo D."/>
            <person name="Ebbesson L."/>
            <person name="Teles M."/>
            <person name="MacKenzie S."/>
            <person name="Amaro C."/>
        </authorList>
    </citation>
    <scope>NUCLEOTIDE SEQUENCE</scope>
</reference>
<dbReference type="AlphaFoldDB" id="A0A0E9WUG8"/>
<proteinExistence type="predicted"/>
<organism evidence="1">
    <name type="scientific">Anguilla anguilla</name>
    <name type="common">European freshwater eel</name>
    <name type="synonym">Muraena anguilla</name>
    <dbReference type="NCBI Taxonomy" id="7936"/>
    <lineage>
        <taxon>Eukaryota</taxon>
        <taxon>Metazoa</taxon>
        <taxon>Chordata</taxon>
        <taxon>Craniata</taxon>
        <taxon>Vertebrata</taxon>
        <taxon>Euteleostomi</taxon>
        <taxon>Actinopterygii</taxon>
        <taxon>Neopterygii</taxon>
        <taxon>Teleostei</taxon>
        <taxon>Anguilliformes</taxon>
        <taxon>Anguillidae</taxon>
        <taxon>Anguilla</taxon>
    </lineage>
</organism>
<accession>A0A0E9WUG8</accession>
<protein>
    <submittedName>
        <fullName evidence="1">Uncharacterized protein</fullName>
    </submittedName>
</protein>
<dbReference type="EMBL" id="GBXM01014528">
    <property type="protein sequence ID" value="JAH94049.1"/>
    <property type="molecule type" value="Transcribed_RNA"/>
</dbReference>
<name>A0A0E9WUG8_ANGAN</name>
<sequence>MTRFMSIVHRQEFPHYQQCSSTSHLMSSKNCIRYNSLPSIVRWSFFRHYL</sequence>
<reference evidence="1" key="1">
    <citation type="submission" date="2014-11" db="EMBL/GenBank/DDBJ databases">
        <authorList>
            <person name="Amaro Gonzalez C."/>
        </authorList>
    </citation>
    <scope>NUCLEOTIDE SEQUENCE</scope>
</reference>
<evidence type="ECO:0000313" key="1">
    <source>
        <dbReference type="EMBL" id="JAH94049.1"/>
    </source>
</evidence>